<dbReference type="InterPro" id="IPR002347">
    <property type="entry name" value="SDR_fam"/>
</dbReference>
<name>A0ABP8KHH8_9MICO</name>
<evidence type="ECO:0000313" key="4">
    <source>
        <dbReference type="EMBL" id="GAA4406304.1"/>
    </source>
</evidence>
<accession>A0ABP8KHH8</accession>
<dbReference type="Gene3D" id="3.40.50.720">
    <property type="entry name" value="NAD(P)-binding Rossmann-like Domain"/>
    <property type="match status" value="1"/>
</dbReference>
<evidence type="ECO:0000256" key="3">
    <source>
        <dbReference type="RuleBase" id="RU000363"/>
    </source>
</evidence>
<protein>
    <submittedName>
        <fullName evidence="4">SDR family oxidoreductase</fullName>
    </submittedName>
</protein>
<dbReference type="Proteomes" id="UP001500945">
    <property type="component" value="Unassembled WGS sequence"/>
</dbReference>
<sequence length="284" mass="30208">MKKVSIVTGGASGIGLALGTGLVQRGWHVVLADLQEVAAKQHGERLSRIGPGSAVGAHVDVRDPDAVAHLVASTHREHGQLDLMVNNAGIGIGGEPEELELVHWDTIIDTNLRGVIHGCHAAYPVMLRQGHGQILNVASTAGLIPSPGQMAPYAATKFGVVGLSYALRAAGADHGIRVSVLCPGWIDTPMLDGAWPQDLPIPPSIASSPPLREGLLQSGARIYPVDRLAEDALRGLERDKAVLVIPREWHRNSVLFRLVPPLIQAKALAMTRAMRTTVGQRTHL</sequence>
<reference evidence="5" key="1">
    <citation type="journal article" date="2019" name="Int. J. Syst. Evol. Microbiol.">
        <title>The Global Catalogue of Microorganisms (GCM) 10K type strain sequencing project: providing services to taxonomists for standard genome sequencing and annotation.</title>
        <authorList>
            <consortium name="The Broad Institute Genomics Platform"/>
            <consortium name="The Broad Institute Genome Sequencing Center for Infectious Disease"/>
            <person name="Wu L."/>
            <person name="Ma J."/>
        </authorList>
    </citation>
    <scope>NUCLEOTIDE SEQUENCE [LARGE SCALE GENOMIC DNA]</scope>
    <source>
        <strain evidence="5">JCM 17809</strain>
    </source>
</reference>
<dbReference type="InterPro" id="IPR036291">
    <property type="entry name" value="NAD(P)-bd_dom_sf"/>
</dbReference>
<dbReference type="EMBL" id="BAABGM010000013">
    <property type="protein sequence ID" value="GAA4406304.1"/>
    <property type="molecule type" value="Genomic_DNA"/>
</dbReference>
<dbReference type="SUPFAM" id="SSF51735">
    <property type="entry name" value="NAD(P)-binding Rossmann-fold domains"/>
    <property type="match status" value="1"/>
</dbReference>
<gene>
    <name evidence="4" type="ORF">GCM10023168_20960</name>
</gene>
<dbReference type="RefSeq" id="WP_345205499.1">
    <property type="nucleotide sequence ID" value="NZ_BAABGM010000013.1"/>
</dbReference>
<keyword evidence="2" id="KW-0560">Oxidoreductase</keyword>
<evidence type="ECO:0000313" key="5">
    <source>
        <dbReference type="Proteomes" id="UP001500945"/>
    </source>
</evidence>
<dbReference type="PRINTS" id="PR00080">
    <property type="entry name" value="SDRFAMILY"/>
</dbReference>
<comment type="similarity">
    <text evidence="1 3">Belongs to the short-chain dehydrogenases/reductases (SDR) family.</text>
</comment>
<dbReference type="PANTHER" id="PTHR43391:SF26">
    <property type="entry name" value="BLL7251 PROTEIN"/>
    <property type="match status" value="1"/>
</dbReference>
<evidence type="ECO:0000256" key="1">
    <source>
        <dbReference type="ARBA" id="ARBA00006484"/>
    </source>
</evidence>
<dbReference type="Pfam" id="PF00106">
    <property type="entry name" value="adh_short"/>
    <property type="match status" value="1"/>
</dbReference>
<dbReference type="PRINTS" id="PR00081">
    <property type="entry name" value="GDHRDH"/>
</dbReference>
<organism evidence="4 5">
    <name type="scientific">Fodinibacter luteus</name>
    <dbReference type="NCBI Taxonomy" id="552064"/>
    <lineage>
        <taxon>Bacteria</taxon>
        <taxon>Bacillati</taxon>
        <taxon>Actinomycetota</taxon>
        <taxon>Actinomycetes</taxon>
        <taxon>Micrococcales</taxon>
        <taxon>Intrasporangiaceae</taxon>
        <taxon>Fodinibacter (ex Wang et al. 2009)</taxon>
    </lineage>
</organism>
<comment type="caution">
    <text evidence="4">The sequence shown here is derived from an EMBL/GenBank/DDBJ whole genome shotgun (WGS) entry which is preliminary data.</text>
</comment>
<dbReference type="CDD" id="cd05233">
    <property type="entry name" value="SDR_c"/>
    <property type="match status" value="1"/>
</dbReference>
<keyword evidence="5" id="KW-1185">Reference proteome</keyword>
<dbReference type="PANTHER" id="PTHR43391">
    <property type="entry name" value="RETINOL DEHYDROGENASE-RELATED"/>
    <property type="match status" value="1"/>
</dbReference>
<proteinExistence type="inferred from homology"/>
<evidence type="ECO:0000256" key="2">
    <source>
        <dbReference type="ARBA" id="ARBA00023002"/>
    </source>
</evidence>